<dbReference type="GO" id="GO:0016790">
    <property type="term" value="F:thiolester hydrolase activity"/>
    <property type="evidence" value="ECO:0007669"/>
    <property type="project" value="UniProtKB-ARBA"/>
</dbReference>
<dbReference type="EMBL" id="WTUX01000003">
    <property type="protein sequence ID" value="MZR11681.1"/>
    <property type="molecule type" value="Genomic_DNA"/>
</dbReference>
<dbReference type="SUPFAM" id="SSF54637">
    <property type="entry name" value="Thioesterase/thiol ester dehydrase-isomerase"/>
    <property type="match status" value="1"/>
</dbReference>
<keyword evidence="3" id="KW-1185">Reference proteome</keyword>
<dbReference type="CDD" id="cd03443">
    <property type="entry name" value="PaaI_thioesterase"/>
    <property type="match status" value="1"/>
</dbReference>
<evidence type="ECO:0000259" key="1">
    <source>
        <dbReference type="Pfam" id="PF03061"/>
    </source>
</evidence>
<dbReference type="AlphaFoldDB" id="A0A845M6A2"/>
<organism evidence="2 3">
    <name type="scientific">Maritimibacter harenae</name>
    <dbReference type="NCBI Taxonomy" id="2606218"/>
    <lineage>
        <taxon>Bacteria</taxon>
        <taxon>Pseudomonadati</taxon>
        <taxon>Pseudomonadota</taxon>
        <taxon>Alphaproteobacteria</taxon>
        <taxon>Rhodobacterales</taxon>
        <taxon>Roseobacteraceae</taxon>
        <taxon>Maritimibacter</taxon>
    </lineage>
</organism>
<comment type="caution">
    <text evidence="2">The sequence shown here is derived from an EMBL/GenBank/DDBJ whole genome shotgun (WGS) entry which is preliminary data.</text>
</comment>
<sequence length="152" mass="15911">MMSSDTPQPDNPDHALVLNFIAGSGEPVPLDTSPLLQALNGVLLVHDPDTLSLTFEFAPGPLFRQGAGFVQGGAIAAMLDFAMAFAGMAVIPPDKSVTTTAMTSSFHAGARAERYIVIGRIDKPGRRFLFASATIEAEGRVIAQATSGLLVI</sequence>
<accession>A0A845M6A2</accession>
<evidence type="ECO:0000313" key="2">
    <source>
        <dbReference type="EMBL" id="MZR11681.1"/>
    </source>
</evidence>
<dbReference type="InterPro" id="IPR006683">
    <property type="entry name" value="Thioestr_dom"/>
</dbReference>
<protein>
    <recommendedName>
        <fullName evidence="1">Thioesterase domain-containing protein</fullName>
    </recommendedName>
</protein>
<dbReference type="InterPro" id="IPR029069">
    <property type="entry name" value="HotDog_dom_sf"/>
</dbReference>
<dbReference type="Pfam" id="PF03061">
    <property type="entry name" value="4HBT"/>
    <property type="match status" value="1"/>
</dbReference>
<dbReference type="Gene3D" id="3.10.129.10">
    <property type="entry name" value="Hotdog Thioesterase"/>
    <property type="match status" value="1"/>
</dbReference>
<evidence type="ECO:0000313" key="3">
    <source>
        <dbReference type="Proteomes" id="UP000467322"/>
    </source>
</evidence>
<gene>
    <name evidence="2" type="ORF">GQE99_01410</name>
</gene>
<reference evidence="2 3" key="1">
    <citation type="submission" date="2019-12" db="EMBL/GenBank/DDBJ databases">
        <title>Maritimibacter sp. nov. sp. isolated from sea sand.</title>
        <authorList>
            <person name="Kim J."/>
            <person name="Jeong S.E."/>
            <person name="Jung H.S."/>
            <person name="Jeon C.O."/>
        </authorList>
    </citation>
    <scope>NUCLEOTIDE SEQUENCE [LARGE SCALE GENOMIC DNA]</scope>
    <source>
        <strain evidence="2 3">DP07</strain>
    </source>
</reference>
<name>A0A845M6A2_9RHOB</name>
<dbReference type="Proteomes" id="UP000467322">
    <property type="component" value="Unassembled WGS sequence"/>
</dbReference>
<proteinExistence type="predicted"/>
<feature type="domain" description="Thioesterase" evidence="1">
    <location>
        <begin position="68"/>
        <end position="140"/>
    </location>
</feature>